<name>A0A545VU88_9HYPO</name>
<dbReference type="AlphaFoldDB" id="A0A545VU88"/>
<gene>
    <name evidence="1" type="ORF">IF1G_07948</name>
</gene>
<organism evidence="1 2">
    <name type="scientific">Cordyceps javanica</name>
    <dbReference type="NCBI Taxonomy" id="43265"/>
    <lineage>
        <taxon>Eukaryota</taxon>
        <taxon>Fungi</taxon>
        <taxon>Dikarya</taxon>
        <taxon>Ascomycota</taxon>
        <taxon>Pezizomycotina</taxon>
        <taxon>Sordariomycetes</taxon>
        <taxon>Hypocreomycetidae</taxon>
        <taxon>Hypocreales</taxon>
        <taxon>Cordycipitaceae</taxon>
        <taxon>Cordyceps</taxon>
    </lineage>
</organism>
<keyword evidence="2" id="KW-1185">Reference proteome</keyword>
<proteinExistence type="predicted"/>
<dbReference type="Proteomes" id="UP000315783">
    <property type="component" value="Unassembled WGS sequence"/>
</dbReference>
<accession>A0A545VU88</accession>
<protein>
    <submittedName>
        <fullName evidence="1">Uncharacterized protein</fullName>
    </submittedName>
</protein>
<reference evidence="1 2" key="1">
    <citation type="journal article" date="2019" name="Appl. Microbiol. Biotechnol.">
        <title>Genome sequence of Isaria javanica and comparative genome analysis insights into family S53 peptidase evolution in fungal entomopathogens.</title>
        <authorList>
            <person name="Lin R."/>
            <person name="Zhang X."/>
            <person name="Xin B."/>
            <person name="Zou M."/>
            <person name="Gao Y."/>
            <person name="Qin F."/>
            <person name="Hu Q."/>
            <person name="Xie B."/>
            <person name="Cheng X."/>
        </authorList>
    </citation>
    <scope>NUCLEOTIDE SEQUENCE [LARGE SCALE GENOMIC DNA]</scope>
    <source>
        <strain evidence="1 2">IJ1G</strain>
    </source>
</reference>
<evidence type="ECO:0000313" key="2">
    <source>
        <dbReference type="Proteomes" id="UP000315783"/>
    </source>
</evidence>
<sequence>MSSQSRIASAVPYNCSLIVRRRRPSPTCWRARSVPNTNYGVALSVKVADSGYPWTVASKYAAVNSLR</sequence>
<evidence type="ECO:0000313" key="1">
    <source>
        <dbReference type="EMBL" id="TQV93370.1"/>
    </source>
</evidence>
<comment type="caution">
    <text evidence="1">The sequence shown here is derived from an EMBL/GenBank/DDBJ whole genome shotgun (WGS) entry which is preliminary data.</text>
</comment>
<dbReference type="EMBL" id="SPUK01000012">
    <property type="protein sequence ID" value="TQV93370.1"/>
    <property type="molecule type" value="Genomic_DNA"/>
</dbReference>